<feature type="transmembrane region" description="Helical" evidence="7">
    <location>
        <begin position="76"/>
        <end position="96"/>
    </location>
</feature>
<feature type="transmembrane region" description="Helical" evidence="7">
    <location>
        <begin position="172"/>
        <end position="191"/>
    </location>
</feature>
<feature type="transmembrane region" description="Helical" evidence="7">
    <location>
        <begin position="148"/>
        <end position="166"/>
    </location>
</feature>
<evidence type="ECO:0000313" key="9">
    <source>
        <dbReference type="EMBL" id="GLB53958.1"/>
    </source>
</evidence>
<dbReference type="PANTHER" id="PTHR36964">
    <property type="entry name" value="PROTEIN-METHIONINE-SULFOXIDE REDUCTASE HEME-BINDING SUBUNIT MSRQ"/>
    <property type="match status" value="1"/>
</dbReference>
<dbReference type="Pfam" id="PF01794">
    <property type="entry name" value="Ferric_reduct"/>
    <property type="match status" value="1"/>
</dbReference>
<keyword evidence="6 7" id="KW-0472">Membrane</keyword>
<evidence type="ECO:0000256" key="1">
    <source>
        <dbReference type="ARBA" id="ARBA00004141"/>
    </source>
</evidence>
<dbReference type="GO" id="GO:0020037">
    <property type="term" value="F:heme binding"/>
    <property type="evidence" value="ECO:0007669"/>
    <property type="project" value="TreeGrafter"/>
</dbReference>
<evidence type="ECO:0000256" key="2">
    <source>
        <dbReference type="ARBA" id="ARBA00022448"/>
    </source>
</evidence>
<name>A0A9W6B7D0_9FLAO</name>
<feature type="domain" description="Ferric oxidoreductase" evidence="8">
    <location>
        <begin position="50"/>
        <end position="156"/>
    </location>
</feature>
<keyword evidence="3 7" id="KW-0812">Transmembrane</keyword>
<evidence type="ECO:0000313" key="10">
    <source>
        <dbReference type="Proteomes" id="UP001143545"/>
    </source>
</evidence>
<keyword evidence="5" id="KW-0408">Iron</keyword>
<keyword evidence="10" id="KW-1185">Reference proteome</keyword>
<dbReference type="AlphaFoldDB" id="A0A9W6B7D0"/>
<evidence type="ECO:0000256" key="6">
    <source>
        <dbReference type="ARBA" id="ARBA00023136"/>
    </source>
</evidence>
<evidence type="ECO:0000256" key="5">
    <source>
        <dbReference type="ARBA" id="ARBA00023004"/>
    </source>
</evidence>
<dbReference type="InterPro" id="IPR013130">
    <property type="entry name" value="Fe3_Rdtase_TM_dom"/>
</dbReference>
<feature type="transmembrane region" description="Helical" evidence="7">
    <location>
        <begin position="108"/>
        <end position="128"/>
    </location>
</feature>
<protein>
    <recommendedName>
        <fullName evidence="8">Ferric oxidoreductase domain-containing protein</fullName>
    </recommendedName>
</protein>
<dbReference type="GO" id="GO:0010181">
    <property type="term" value="F:FMN binding"/>
    <property type="evidence" value="ECO:0007669"/>
    <property type="project" value="TreeGrafter"/>
</dbReference>
<evidence type="ECO:0000256" key="7">
    <source>
        <dbReference type="SAM" id="Phobius"/>
    </source>
</evidence>
<proteinExistence type="predicted"/>
<dbReference type="EMBL" id="BRVP01000029">
    <property type="protein sequence ID" value="GLB53958.1"/>
    <property type="molecule type" value="Genomic_DNA"/>
</dbReference>
<accession>A0A9W6B7D0</accession>
<evidence type="ECO:0000256" key="4">
    <source>
        <dbReference type="ARBA" id="ARBA00022989"/>
    </source>
</evidence>
<dbReference type="Proteomes" id="UP001143545">
    <property type="component" value="Unassembled WGS sequence"/>
</dbReference>
<dbReference type="GO" id="GO:0005886">
    <property type="term" value="C:plasma membrane"/>
    <property type="evidence" value="ECO:0007669"/>
    <property type="project" value="TreeGrafter"/>
</dbReference>
<dbReference type="InterPro" id="IPR022837">
    <property type="entry name" value="MsrQ-like"/>
</dbReference>
<keyword evidence="4 7" id="KW-1133">Transmembrane helix</keyword>
<feature type="transmembrane region" description="Helical" evidence="7">
    <location>
        <begin position="12"/>
        <end position="30"/>
    </location>
</feature>
<sequence length="203" mass="23568">MHNIKTFFTSKYILWLILAIPGTLLTVNYYRDQVNYDMIMHITGEFAGRMLIISLIATPLKLLFPKGKIAKWLLRNRRFFGVAAFSYTLLHTIFYVLEYPFKTLINEFSDVAIFTGWIAFFIFIPLAITSTNTAIRKMGKSWKKLQRWVYLAAILAFIHWALLGLQGTEKSAAAAIVHFIPVIVLQIYRIWKQQIIKTKTSLK</sequence>
<feature type="transmembrane region" description="Helical" evidence="7">
    <location>
        <begin position="46"/>
        <end position="64"/>
    </location>
</feature>
<evidence type="ECO:0000256" key="3">
    <source>
        <dbReference type="ARBA" id="ARBA00022692"/>
    </source>
</evidence>
<gene>
    <name evidence="9" type="ORF">NBRC110019_29990</name>
</gene>
<reference evidence="9" key="1">
    <citation type="submission" date="2022-07" db="EMBL/GenBank/DDBJ databases">
        <title>Taxonomy of Novel Oxalotrophic and Methylotrophic Bacteria.</title>
        <authorList>
            <person name="Sahin N."/>
            <person name="Tani A."/>
        </authorList>
    </citation>
    <scope>NUCLEOTIDE SEQUENCE</scope>
    <source>
        <strain evidence="9">AM327</strain>
    </source>
</reference>
<dbReference type="GO" id="GO:0016679">
    <property type="term" value="F:oxidoreductase activity, acting on diphenols and related substances as donors"/>
    <property type="evidence" value="ECO:0007669"/>
    <property type="project" value="TreeGrafter"/>
</dbReference>
<keyword evidence="2" id="KW-0813">Transport</keyword>
<dbReference type="PANTHER" id="PTHR36964:SF1">
    <property type="entry name" value="PROTEIN-METHIONINE-SULFOXIDE REDUCTASE HEME-BINDING SUBUNIT MSRQ"/>
    <property type="match status" value="1"/>
</dbReference>
<comment type="subcellular location">
    <subcellularLocation>
        <location evidence="1">Membrane</location>
        <topology evidence="1">Multi-pass membrane protein</topology>
    </subcellularLocation>
</comment>
<comment type="caution">
    <text evidence="9">The sequence shown here is derived from an EMBL/GenBank/DDBJ whole genome shotgun (WGS) entry which is preliminary data.</text>
</comment>
<dbReference type="RefSeq" id="WP_281756294.1">
    <property type="nucleotide sequence ID" value="NZ_BRVP01000029.1"/>
</dbReference>
<organism evidence="9 10">
    <name type="scientific">Neptunitalea chrysea</name>
    <dbReference type="NCBI Taxonomy" id="1647581"/>
    <lineage>
        <taxon>Bacteria</taxon>
        <taxon>Pseudomonadati</taxon>
        <taxon>Bacteroidota</taxon>
        <taxon>Flavobacteriia</taxon>
        <taxon>Flavobacteriales</taxon>
        <taxon>Flavobacteriaceae</taxon>
        <taxon>Neptunitalea</taxon>
    </lineage>
</organism>
<evidence type="ECO:0000259" key="8">
    <source>
        <dbReference type="Pfam" id="PF01794"/>
    </source>
</evidence>